<sequence>MKNWSRRRRALVFIPLTLVLLITIPYGVLALSWRVAFTGDPAATATTRGQDALWLGHAWVDGRKSASDISALAKQLEGTGIRDLYVHTGPLEHDGSLPLATVSPKARWFTDAVHQAMPKIRVQAWLGDVVQPEKNPGMDLEDAAVRDRVTTASGQVLDQGFDGIHFDLEPVQSGSQGFLSLLDQVHAMTSGRSVPLSVAAAQINPAPGMNGVLVAVSGMSKWWSKSYFADVASRVEQIAVMSYDTWTPLESLYGGYVAQQTEMALEVTPAKVDLLMGVPFYWEDNFSHRGSAETVEAAVRGAQLGLGDSDRRNFGLALYVDFAATDANWTAYRDTWCTNL</sequence>
<accession>A0ABN2EHX6</accession>
<name>A0ABN2EHX6_9ACTN</name>
<proteinExistence type="predicted"/>
<evidence type="ECO:0000313" key="2">
    <source>
        <dbReference type="Proteomes" id="UP001500393"/>
    </source>
</evidence>
<dbReference type="Gene3D" id="3.20.20.80">
    <property type="entry name" value="Glycosidases"/>
    <property type="match status" value="1"/>
</dbReference>
<dbReference type="Proteomes" id="UP001500393">
    <property type="component" value="Unassembled WGS sequence"/>
</dbReference>
<dbReference type="SUPFAM" id="SSF51445">
    <property type="entry name" value="(Trans)glycosidases"/>
    <property type="match status" value="1"/>
</dbReference>
<gene>
    <name evidence="1" type="ORF">GCM10009789_72830</name>
</gene>
<keyword evidence="2" id="KW-1185">Reference proteome</keyword>
<keyword evidence="1" id="KW-0378">Hydrolase</keyword>
<protein>
    <submittedName>
        <fullName evidence="1">Glycoside hydrolase family 18 protein</fullName>
    </submittedName>
</protein>
<organism evidence="1 2">
    <name type="scientific">Kribbella sancticallisti</name>
    <dbReference type="NCBI Taxonomy" id="460087"/>
    <lineage>
        <taxon>Bacteria</taxon>
        <taxon>Bacillati</taxon>
        <taxon>Actinomycetota</taxon>
        <taxon>Actinomycetes</taxon>
        <taxon>Propionibacteriales</taxon>
        <taxon>Kribbellaceae</taxon>
        <taxon>Kribbella</taxon>
    </lineage>
</organism>
<evidence type="ECO:0000313" key="1">
    <source>
        <dbReference type="EMBL" id="GAA1607840.1"/>
    </source>
</evidence>
<dbReference type="RefSeq" id="WP_344221272.1">
    <property type="nucleotide sequence ID" value="NZ_BAAAOS010000056.1"/>
</dbReference>
<comment type="caution">
    <text evidence="1">The sequence shown here is derived from an EMBL/GenBank/DDBJ whole genome shotgun (WGS) entry which is preliminary data.</text>
</comment>
<dbReference type="GO" id="GO:0016787">
    <property type="term" value="F:hydrolase activity"/>
    <property type="evidence" value="ECO:0007669"/>
    <property type="project" value="UniProtKB-KW"/>
</dbReference>
<dbReference type="InterPro" id="IPR017853">
    <property type="entry name" value="GH"/>
</dbReference>
<dbReference type="EMBL" id="BAAAOS010000056">
    <property type="protein sequence ID" value="GAA1607840.1"/>
    <property type="molecule type" value="Genomic_DNA"/>
</dbReference>
<reference evidence="1 2" key="1">
    <citation type="journal article" date="2019" name="Int. J. Syst. Evol. Microbiol.">
        <title>The Global Catalogue of Microorganisms (GCM) 10K type strain sequencing project: providing services to taxonomists for standard genome sequencing and annotation.</title>
        <authorList>
            <consortium name="The Broad Institute Genomics Platform"/>
            <consortium name="The Broad Institute Genome Sequencing Center for Infectious Disease"/>
            <person name="Wu L."/>
            <person name="Ma J."/>
        </authorList>
    </citation>
    <scope>NUCLEOTIDE SEQUENCE [LARGE SCALE GENOMIC DNA]</scope>
    <source>
        <strain evidence="1 2">JCM 14969</strain>
    </source>
</reference>